<organism evidence="1 2">
    <name type="scientific">Carboxylicivirga marina</name>
    <dbReference type="NCBI Taxonomy" id="2800988"/>
    <lineage>
        <taxon>Bacteria</taxon>
        <taxon>Pseudomonadati</taxon>
        <taxon>Bacteroidota</taxon>
        <taxon>Bacteroidia</taxon>
        <taxon>Marinilabiliales</taxon>
        <taxon>Marinilabiliaceae</taxon>
        <taxon>Carboxylicivirga</taxon>
    </lineage>
</organism>
<dbReference type="RefSeq" id="WP_200466847.1">
    <property type="nucleotide sequence ID" value="NZ_JAENRR010000080.1"/>
</dbReference>
<gene>
    <name evidence="1" type="ORF">JIV24_19955</name>
</gene>
<evidence type="ECO:0000313" key="1">
    <source>
        <dbReference type="EMBL" id="MBK3519628.1"/>
    </source>
</evidence>
<evidence type="ECO:0000313" key="2">
    <source>
        <dbReference type="Proteomes" id="UP000605676"/>
    </source>
</evidence>
<dbReference type="Proteomes" id="UP000605676">
    <property type="component" value="Unassembled WGS sequence"/>
</dbReference>
<dbReference type="EMBL" id="JAENRR010000080">
    <property type="protein sequence ID" value="MBK3519628.1"/>
    <property type="molecule type" value="Genomic_DNA"/>
</dbReference>
<protein>
    <submittedName>
        <fullName evidence="1">Uncharacterized protein</fullName>
    </submittedName>
</protein>
<comment type="caution">
    <text evidence="1">The sequence shown here is derived from an EMBL/GenBank/DDBJ whole genome shotgun (WGS) entry which is preliminary data.</text>
</comment>
<name>A0ABS1HQW5_9BACT</name>
<accession>A0ABS1HQW5</accession>
<keyword evidence="2" id="KW-1185">Reference proteome</keyword>
<reference evidence="1 2" key="1">
    <citation type="submission" date="2021-01" db="EMBL/GenBank/DDBJ databases">
        <title>Carboxyliciviraga sp.nov., isolated from coastal sediments.</title>
        <authorList>
            <person name="Lu D."/>
            <person name="Zhang T."/>
        </authorList>
    </citation>
    <scope>NUCLEOTIDE SEQUENCE [LARGE SCALE GENOMIC DNA]</scope>
    <source>
        <strain evidence="1 2">N1Y132</strain>
    </source>
</reference>
<sequence length="287" mass="33753">MKKILFIIGIIGIVSFTNHKTNYTSFVGKWRNTWDKESCYEFTEDGKIIEQFTGHYYTSEGKQDIPVTRHFFYKVETYKEGWLLKIYNAENNKFIHDKYIHFENDTMILTSFKTKKGIHAEIDEVGVLVKPDNKLGSKKRNINISKSIFYLPDNYIGLFHVLHNNSDRKKEFEENNRIYRIPDNGVLRTAYEARPKDLVLKRELFYRGKGNIRLTTVSSSTLQQFKSTGVEPPYRLDSVYVLPLGFNQIEGKRRAKVTDNVFVKNIESFKIDTLKNLISKRVFPKEY</sequence>
<proteinExistence type="predicted"/>